<proteinExistence type="predicted"/>
<feature type="transmembrane region" description="Helical" evidence="2">
    <location>
        <begin position="6"/>
        <end position="30"/>
    </location>
</feature>
<evidence type="ECO:0000313" key="4">
    <source>
        <dbReference type="WBParaSite" id="L893_g18424.t1"/>
    </source>
</evidence>
<keyword evidence="2" id="KW-1133">Transmembrane helix</keyword>
<feature type="region of interest" description="Disordered" evidence="1">
    <location>
        <begin position="89"/>
        <end position="138"/>
    </location>
</feature>
<name>A0A1I7YQE3_9BILA</name>
<dbReference type="AlphaFoldDB" id="A0A1I7YQE3"/>
<feature type="compositionally biased region" description="Low complexity" evidence="1">
    <location>
        <begin position="109"/>
        <end position="123"/>
    </location>
</feature>
<keyword evidence="2" id="KW-0812">Transmembrane</keyword>
<keyword evidence="3" id="KW-1185">Reference proteome</keyword>
<keyword evidence="2" id="KW-0472">Membrane</keyword>
<protein>
    <submittedName>
        <fullName evidence="4">Uncharacterized protein</fullName>
    </submittedName>
</protein>
<sequence length="167" mass="18026">MGDLSYSAVLVFMFILVLLNVAGCLFYFFFKRVCRNQRGQEHIISDRLEVFDDIVVPTPTEPCNKDPTLSSSVANEEVPCGLTLPIRRTESEVSPASTKAIDTAADVESTQQSSQRLQTSATQDATKRTLGTLQPTNAGATDTPLSICAYSLPSDASTTSASTFSAY</sequence>
<evidence type="ECO:0000256" key="2">
    <source>
        <dbReference type="SAM" id="Phobius"/>
    </source>
</evidence>
<dbReference type="Proteomes" id="UP000095287">
    <property type="component" value="Unplaced"/>
</dbReference>
<accession>A0A1I7YQE3</accession>
<feature type="compositionally biased region" description="Polar residues" evidence="1">
    <location>
        <begin position="129"/>
        <end position="138"/>
    </location>
</feature>
<dbReference type="WBParaSite" id="L893_g18424.t1">
    <property type="protein sequence ID" value="L893_g18424.t1"/>
    <property type="gene ID" value="L893_g18424"/>
</dbReference>
<organism evidence="3 4">
    <name type="scientific">Steinernema glaseri</name>
    <dbReference type="NCBI Taxonomy" id="37863"/>
    <lineage>
        <taxon>Eukaryota</taxon>
        <taxon>Metazoa</taxon>
        <taxon>Ecdysozoa</taxon>
        <taxon>Nematoda</taxon>
        <taxon>Chromadorea</taxon>
        <taxon>Rhabditida</taxon>
        <taxon>Tylenchina</taxon>
        <taxon>Panagrolaimomorpha</taxon>
        <taxon>Strongyloidoidea</taxon>
        <taxon>Steinernematidae</taxon>
        <taxon>Steinernema</taxon>
    </lineage>
</organism>
<evidence type="ECO:0000256" key="1">
    <source>
        <dbReference type="SAM" id="MobiDB-lite"/>
    </source>
</evidence>
<reference evidence="4" key="1">
    <citation type="submission" date="2016-11" db="UniProtKB">
        <authorList>
            <consortium name="WormBaseParasite"/>
        </authorList>
    </citation>
    <scope>IDENTIFICATION</scope>
</reference>
<evidence type="ECO:0000313" key="3">
    <source>
        <dbReference type="Proteomes" id="UP000095287"/>
    </source>
</evidence>